<evidence type="ECO:0000313" key="1">
    <source>
        <dbReference type="EMBL" id="MBX26984.1"/>
    </source>
</evidence>
<sequence length="129" mass="14402">MLKGAVGFDVFRAEKSKRLKLQRDSPLSFIFSRMKVPPNGLTTNSEEGEKKSINSELWHACAGPLVSLPPVGSLVIYFPQGHSEQVAASMQKQTDFIPNYPNLPSKLICILHNVSLHVRESSLYQRHAI</sequence>
<organism evidence="1">
    <name type="scientific">Rhizophora mucronata</name>
    <name type="common">Asiatic mangrove</name>
    <dbReference type="NCBI Taxonomy" id="61149"/>
    <lineage>
        <taxon>Eukaryota</taxon>
        <taxon>Viridiplantae</taxon>
        <taxon>Streptophyta</taxon>
        <taxon>Embryophyta</taxon>
        <taxon>Tracheophyta</taxon>
        <taxon>Spermatophyta</taxon>
        <taxon>Magnoliopsida</taxon>
        <taxon>eudicotyledons</taxon>
        <taxon>Gunneridae</taxon>
        <taxon>Pentapetalae</taxon>
        <taxon>rosids</taxon>
        <taxon>fabids</taxon>
        <taxon>Malpighiales</taxon>
        <taxon>Rhizophoraceae</taxon>
        <taxon>Rhizophora</taxon>
    </lineage>
</organism>
<dbReference type="EMBL" id="GGEC01046500">
    <property type="protein sequence ID" value="MBX26984.1"/>
    <property type="molecule type" value="Transcribed_RNA"/>
</dbReference>
<dbReference type="PANTHER" id="PTHR31384:SF21">
    <property type="entry name" value="AUXIN RESPONSE FACTOR 19"/>
    <property type="match status" value="1"/>
</dbReference>
<dbReference type="PANTHER" id="PTHR31384">
    <property type="entry name" value="AUXIN RESPONSE FACTOR 4-RELATED"/>
    <property type="match status" value="1"/>
</dbReference>
<dbReference type="GO" id="GO:0006355">
    <property type="term" value="P:regulation of DNA-templated transcription"/>
    <property type="evidence" value="ECO:0007669"/>
    <property type="project" value="InterPro"/>
</dbReference>
<proteinExistence type="predicted"/>
<reference evidence="1" key="1">
    <citation type="submission" date="2018-02" db="EMBL/GenBank/DDBJ databases">
        <title>Rhizophora mucronata_Transcriptome.</title>
        <authorList>
            <person name="Meera S.P."/>
            <person name="Sreeshan A."/>
            <person name="Augustine A."/>
        </authorList>
    </citation>
    <scope>NUCLEOTIDE SEQUENCE</scope>
    <source>
        <tissue evidence="1">Leaf</tissue>
    </source>
</reference>
<protein>
    <submittedName>
        <fullName evidence="1">Auxin response factor</fullName>
    </submittedName>
</protein>
<dbReference type="GO" id="GO:0003677">
    <property type="term" value="F:DNA binding"/>
    <property type="evidence" value="ECO:0007669"/>
    <property type="project" value="InterPro"/>
</dbReference>
<name>A0A2P2M9S3_RHIMU</name>
<dbReference type="InterPro" id="IPR044835">
    <property type="entry name" value="ARF_plant"/>
</dbReference>
<accession>A0A2P2M9S3</accession>
<dbReference type="GO" id="GO:0009725">
    <property type="term" value="P:response to hormone"/>
    <property type="evidence" value="ECO:0007669"/>
    <property type="project" value="InterPro"/>
</dbReference>
<dbReference type="AlphaFoldDB" id="A0A2P2M9S3"/>